<feature type="compositionally biased region" description="Low complexity" evidence="1">
    <location>
        <begin position="29"/>
        <end position="62"/>
    </location>
</feature>
<name>A0ABU1FM06_9MICO</name>
<feature type="chain" id="PRO_5047021881" evidence="2">
    <location>
        <begin position="33"/>
        <end position="175"/>
    </location>
</feature>
<protein>
    <submittedName>
        <fullName evidence="3">Uncharacterized protein</fullName>
    </submittedName>
</protein>
<gene>
    <name evidence="3" type="ORF">RH861_12100</name>
</gene>
<feature type="signal peptide" evidence="2">
    <location>
        <begin position="1"/>
        <end position="32"/>
    </location>
</feature>
<keyword evidence="4" id="KW-1185">Reference proteome</keyword>
<organism evidence="3 4">
    <name type="scientific">Agromyces indicus</name>
    <dbReference type="NCBI Taxonomy" id="758919"/>
    <lineage>
        <taxon>Bacteria</taxon>
        <taxon>Bacillati</taxon>
        <taxon>Actinomycetota</taxon>
        <taxon>Actinomycetes</taxon>
        <taxon>Micrococcales</taxon>
        <taxon>Microbacteriaceae</taxon>
        <taxon>Agromyces</taxon>
    </lineage>
</organism>
<dbReference type="PROSITE" id="PS51257">
    <property type="entry name" value="PROKAR_LIPOPROTEIN"/>
    <property type="match status" value="1"/>
</dbReference>
<keyword evidence="2" id="KW-0732">Signal</keyword>
<reference evidence="4" key="1">
    <citation type="submission" date="2023-07" db="EMBL/GenBank/DDBJ databases">
        <title>Description of three actinobacteria isolated from air of manufacturing shop in a pharmaceutical factory.</title>
        <authorList>
            <person name="Zhang D.-F."/>
        </authorList>
    </citation>
    <scope>NUCLEOTIDE SEQUENCE [LARGE SCALE GENOMIC DNA]</scope>
    <source>
        <strain evidence="4">CCTCC AB 2011122</strain>
    </source>
</reference>
<comment type="caution">
    <text evidence="3">The sequence shown here is derived from an EMBL/GenBank/DDBJ whole genome shotgun (WGS) entry which is preliminary data.</text>
</comment>
<evidence type="ECO:0000313" key="4">
    <source>
        <dbReference type="Proteomes" id="UP001260072"/>
    </source>
</evidence>
<evidence type="ECO:0000313" key="3">
    <source>
        <dbReference type="EMBL" id="MDR5692803.1"/>
    </source>
</evidence>
<feature type="region of interest" description="Disordered" evidence="1">
    <location>
        <begin position="29"/>
        <end position="72"/>
    </location>
</feature>
<dbReference type="Proteomes" id="UP001260072">
    <property type="component" value="Unassembled WGS sequence"/>
</dbReference>
<dbReference type="RefSeq" id="WP_310521176.1">
    <property type="nucleotide sequence ID" value="NZ_BAABBS010000001.1"/>
</dbReference>
<evidence type="ECO:0000256" key="1">
    <source>
        <dbReference type="SAM" id="MobiDB-lite"/>
    </source>
</evidence>
<accession>A0ABU1FM06</accession>
<dbReference type="EMBL" id="JAVKGS010000003">
    <property type="protein sequence ID" value="MDR5692803.1"/>
    <property type="molecule type" value="Genomic_DNA"/>
</dbReference>
<evidence type="ECO:0000256" key="2">
    <source>
        <dbReference type="SAM" id="SignalP"/>
    </source>
</evidence>
<proteinExistence type="predicted"/>
<sequence length="175" mass="17966">MNRTTRIGPAPAVTLLAGAVALAGLLAGCAPGDPGPTTTPSAPPTTSEPAETTPPATETAPPSEEPAARGAGSSLEAIDAYALCRAQTGRFYGDPGRTVFAPFDAATVLQRDDGLWYVYMDVEDPSQEPELVDVAGSECIVGGTMGEPQWELFGSIARDVADESIADYNRPLGGA</sequence>